<keyword evidence="1" id="KW-1133">Transmembrane helix</keyword>
<evidence type="ECO:0000313" key="3">
    <source>
        <dbReference type="Proteomes" id="UP000231863"/>
    </source>
</evidence>
<evidence type="ECO:0000256" key="1">
    <source>
        <dbReference type="SAM" id="Phobius"/>
    </source>
</evidence>
<keyword evidence="1" id="KW-0472">Membrane</keyword>
<dbReference type="Proteomes" id="UP000231863">
    <property type="component" value="Chromosome"/>
</dbReference>
<name>A0A2I5KMZ1_STRSU</name>
<evidence type="ECO:0000313" key="2">
    <source>
        <dbReference type="EMBL" id="AUA18728.1"/>
    </source>
</evidence>
<reference evidence="2 3" key="1">
    <citation type="submission" date="2017-11" db="EMBL/GenBank/DDBJ databases">
        <title>Genome analysis of Streptococcus suis serotype chz stain ah681.</title>
        <authorList>
            <person name="Pan Z."/>
            <person name="Zhang Y."/>
            <person name="Ma J."/>
            <person name="Lu P."/>
            <person name="Zhu Y."/>
            <person name="Zhong X."/>
            <person name="Dong W."/>
            <person name="Lu C."/>
            <person name="Yao H."/>
        </authorList>
    </citation>
    <scope>NUCLEOTIDE SEQUENCE [LARGE SCALE GENOMIC DNA]</scope>
    <source>
        <strain evidence="2 3">AH681</strain>
    </source>
</reference>
<dbReference type="RefSeq" id="WP_029876107.1">
    <property type="nucleotide sequence ID" value="NZ_CP025043.1"/>
</dbReference>
<sequence>MNNLTLVIPLIASGISAVVSITSIFVSNWLGRKTQLKQAKYEHKKEIYLSLYVPLLKWFHASNFMEKSYYWQVAFPAYTQGSRDLLSDLLMENFEKLPVQVAMCYSDYTQNSVTATRMYVGEEYDYDYERFAQRASELYEYIIRELLQEGTKLSKELNLPDISSATLKVFDEDMKNYNGPKYLSLETHNKPLKVQIGPMPVENW</sequence>
<accession>A0A2I5KMZ1</accession>
<protein>
    <submittedName>
        <fullName evidence="2">Uncharacterized protein</fullName>
    </submittedName>
</protein>
<dbReference type="EMBL" id="CP025043">
    <property type="protein sequence ID" value="AUA18728.1"/>
    <property type="molecule type" value="Genomic_DNA"/>
</dbReference>
<proteinExistence type="predicted"/>
<keyword evidence="1" id="KW-0812">Transmembrane</keyword>
<gene>
    <name evidence="2" type="ORF">CWI26_04080</name>
</gene>
<organism evidence="2 3">
    <name type="scientific">Streptococcus suis</name>
    <dbReference type="NCBI Taxonomy" id="1307"/>
    <lineage>
        <taxon>Bacteria</taxon>
        <taxon>Bacillati</taxon>
        <taxon>Bacillota</taxon>
        <taxon>Bacilli</taxon>
        <taxon>Lactobacillales</taxon>
        <taxon>Streptococcaceae</taxon>
        <taxon>Streptococcus</taxon>
    </lineage>
</organism>
<dbReference type="AlphaFoldDB" id="A0A2I5KMZ1"/>
<feature type="transmembrane region" description="Helical" evidence="1">
    <location>
        <begin position="6"/>
        <end position="30"/>
    </location>
</feature>